<keyword evidence="5 11" id="KW-0521">NADP</keyword>
<comment type="catalytic activity">
    <reaction evidence="12">
        <text>(6R)-NADHX = (6S)-NADHX</text>
        <dbReference type="Rhea" id="RHEA:32215"/>
        <dbReference type="ChEBI" id="CHEBI:64074"/>
        <dbReference type="ChEBI" id="CHEBI:64075"/>
        <dbReference type="EC" id="5.1.99.6"/>
    </reaction>
</comment>
<sequence>MKTEAISASEMKAIDKNAVYFGMSPLQLMENAGACVSDVIFNYLNPGGRSQILKTADSANDWVIFFAGLGNNGGDTFVAARHLSGQDIRSMIILLGEKAHIKTEESQKNYALLEHDKNVSLFEIRSESELENFFLENEKIIGSDSCGNSRIVLVDGIFGTGFLGPAKGLEKKAIDLIHSQKKNKNVFVLSVDIPSGLEPEPKIKSARHSRSKDSIVVADATVTFHQMKTFLQAKDAAVYTGKIFVKPIGIPFAADVCFGPGNLENLYVRDKKSHKGDSGKVLIIGGGPYTGAPALAGMAALKAGADIVTVAVPKPAFEAVAAFSPNLIVKKLSADILCDADLPVLSVLIAAHDAVVIGPGLGADPKTISTVSKIIPLCKKVIADADALQPEIFEIIQKLKLQTKLPKNKDPAKEESEESKPEKTRTEKAGMEKTEIILTPHRGEFLRILKYLKFPKAEKFEESDLEELVLDVCRRLDVTLLLKGPTDLISDGKRIRRNLTGNPAMSVGGTGDVLSGIAGGLFTKNSAFESAGCAAFVCGCAGDQAFLKAGNSLLATDVILEIPDVFIQASGSDFQQKKNESGKNKRTSKQNTDSSKQNTDSDSKDGTENEISEESEMDEDRQEKLMEIMKRIKPKSQKSKIPPKHPNPEKNLFMK</sequence>
<dbReference type="NCBIfam" id="TIGR00197">
    <property type="entry name" value="yjeF_nterm"/>
    <property type="match status" value="1"/>
</dbReference>
<keyword evidence="4 11" id="KW-0067">ATP-binding</keyword>
<keyword evidence="3 11" id="KW-0547">Nucleotide-binding</keyword>
<feature type="region of interest" description="Disordered" evidence="13">
    <location>
        <begin position="406"/>
        <end position="430"/>
    </location>
</feature>
<dbReference type="GO" id="GO:0052856">
    <property type="term" value="F:NAD(P)HX epimerase activity"/>
    <property type="evidence" value="ECO:0007669"/>
    <property type="project" value="UniProtKB-UniRule"/>
</dbReference>
<evidence type="ECO:0000256" key="8">
    <source>
        <dbReference type="ARBA" id="ARBA00025153"/>
    </source>
</evidence>
<dbReference type="Gene3D" id="3.40.1190.20">
    <property type="match status" value="1"/>
</dbReference>
<feature type="binding site" evidence="11">
    <location>
        <position position="511"/>
    </location>
    <ligand>
        <name>AMP</name>
        <dbReference type="ChEBI" id="CHEBI:456215"/>
    </ligand>
</feature>
<feature type="binding site" evidence="11">
    <location>
        <position position="512"/>
    </location>
    <ligand>
        <name>(6S)-NADPHX</name>
        <dbReference type="ChEBI" id="CHEBI:64076"/>
    </ligand>
</feature>
<evidence type="ECO:0000256" key="11">
    <source>
        <dbReference type="HAMAP-Rule" id="MF_01965"/>
    </source>
</evidence>
<keyword evidence="12" id="KW-0479">Metal-binding</keyword>
<feature type="compositionally biased region" description="Basic residues" evidence="13">
    <location>
        <begin position="631"/>
        <end position="643"/>
    </location>
</feature>
<comment type="cofactor">
    <cofactor evidence="12">
        <name>K(+)</name>
        <dbReference type="ChEBI" id="CHEBI:29103"/>
    </cofactor>
    <text evidence="12">Binds 1 potassium ion per subunit.</text>
</comment>
<feature type="binding site" evidence="12">
    <location>
        <position position="72"/>
    </location>
    <ligand>
        <name>K(+)</name>
        <dbReference type="ChEBI" id="CHEBI:29103"/>
    </ligand>
</feature>
<keyword evidence="12" id="KW-0413">Isomerase</keyword>
<dbReference type="GeneID" id="89227928"/>
<dbReference type="HAMAP" id="MF_01966">
    <property type="entry name" value="NADHX_epimerase"/>
    <property type="match status" value="1"/>
</dbReference>
<feature type="binding site" evidence="12">
    <location>
        <begin position="159"/>
        <end position="165"/>
    </location>
    <ligand>
        <name>(6S)-NADPHX</name>
        <dbReference type="ChEBI" id="CHEBI:64076"/>
    </ligand>
</feature>
<feature type="compositionally biased region" description="Basic and acidic residues" evidence="13">
    <location>
        <begin position="621"/>
        <end position="630"/>
    </location>
</feature>
<dbReference type="GO" id="GO:0005524">
    <property type="term" value="F:ATP binding"/>
    <property type="evidence" value="ECO:0007669"/>
    <property type="project" value="UniProtKB-KW"/>
</dbReference>
<feature type="region of interest" description="Disordered" evidence="13">
    <location>
        <begin position="573"/>
        <end position="655"/>
    </location>
</feature>
<gene>
    <name evidence="16" type="primary">carKD</name>
    <name evidence="11" type="synonym">nnrD</name>
    <name evidence="12" type="synonym">nnrE</name>
    <name evidence="16" type="ORF">MsAm2_05210</name>
</gene>
<comment type="similarity">
    <text evidence="2">In the C-terminal section; belongs to the NnrD/CARKD family.</text>
</comment>
<evidence type="ECO:0000256" key="1">
    <source>
        <dbReference type="ARBA" id="ARBA00006001"/>
    </source>
</evidence>
<feature type="compositionally biased region" description="Polar residues" evidence="13">
    <location>
        <begin position="589"/>
        <end position="598"/>
    </location>
</feature>
<dbReference type="PROSITE" id="PS51383">
    <property type="entry name" value="YJEF_C_3"/>
    <property type="match status" value="1"/>
</dbReference>
<feature type="binding site" evidence="11">
    <location>
        <position position="292"/>
    </location>
    <ligand>
        <name>(6S)-NADPHX</name>
        <dbReference type="ChEBI" id="CHEBI:64076"/>
    </ligand>
</feature>
<dbReference type="EC" id="4.2.1.136" evidence="11"/>
<keyword evidence="12" id="KW-0630">Potassium</keyword>
<feature type="binding site" evidence="12">
    <location>
        <position position="195"/>
    </location>
    <ligand>
        <name>K(+)</name>
        <dbReference type="ChEBI" id="CHEBI:29103"/>
    </ligand>
</feature>
<dbReference type="InterPro" id="IPR004443">
    <property type="entry name" value="YjeF_N_dom"/>
</dbReference>
<dbReference type="SUPFAM" id="SSF53613">
    <property type="entry name" value="Ribokinase-like"/>
    <property type="match status" value="1"/>
</dbReference>
<dbReference type="NCBIfam" id="TIGR00196">
    <property type="entry name" value="yjeF_cterm"/>
    <property type="match status" value="1"/>
</dbReference>
<evidence type="ECO:0000259" key="15">
    <source>
        <dbReference type="PROSITE" id="PS51385"/>
    </source>
</evidence>
<dbReference type="PANTHER" id="PTHR12592">
    <property type="entry name" value="ATP-DEPENDENT (S)-NAD(P)H-HYDRATE DEHYDRATASE FAMILY MEMBER"/>
    <property type="match status" value="1"/>
</dbReference>
<dbReference type="SUPFAM" id="SSF64153">
    <property type="entry name" value="YjeF N-terminal domain-like"/>
    <property type="match status" value="1"/>
</dbReference>
<evidence type="ECO:0000256" key="13">
    <source>
        <dbReference type="SAM" id="MobiDB-lite"/>
    </source>
</evidence>
<dbReference type="HAMAP" id="MF_01965">
    <property type="entry name" value="NADHX_dehydratase"/>
    <property type="match status" value="1"/>
</dbReference>
<evidence type="ECO:0000256" key="2">
    <source>
        <dbReference type="ARBA" id="ARBA00009524"/>
    </source>
</evidence>
<dbReference type="GO" id="GO:0052855">
    <property type="term" value="F:ADP-dependent NAD(P)H-hydrate dehydratase activity"/>
    <property type="evidence" value="ECO:0007669"/>
    <property type="project" value="UniProtKB-UniRule"/>
</dbReference>
<protein>
    <recommendedName>
        <fullName evidence="11 12">Multifunctional fusion protein</fullName>
    </recommendedName>
    <domain>
        <recommendedName>
            <fullName evidence="11">ADP-dependent (S)-NAD(P)H-hydrate dehydratase</fullName>
            <ecNumber evidence="11">4.2.1.136</ecNumber>
        </recommendedName>
        <alternativeName>
            <fullName evidence="11">ADP-dependent NAD(P)HX dehydratase</fullName>
        </alternativeName>
    </domain>
    <domain>
        <recommendedName>
            <fullName evidence="12">NAD(P)H-hydrate epimerase</fullName>
            <ecNumber evidence="12">5.1.99.6</ecNumber>
        </recommendedName>
        <alternativeName>
            <fullName evidence="12">NAD(P)HX epimerase</fullName>
        </alternativeName>
    </domain>
</protein>
<comment type="similarity">
    <text evidence="12">Belongs to the NnrE/AIBP family.</text>
</comment>
<evidence type="ECO:0000256" key="6">
    <source>
        <dbReference type="ARBA" id="ARBA00023027"/>
    </source>
</evidence>
<comment type="similarity">
    <text evidence="11">Belongs to the NnrD/CARKD family.</text>
</comment>
<evidence type="ECO:0000256" key="9">
    <source>
        <dbReference type="ARBA" id="ARBA00048238"/>
    </source>
</evidence>
<evidence type="ECO:0000256" key="10">
    <source>
        <dbReference type="ARBA" id="ARBA00049209"/>
    </source>
</evidence>
<dbReference type="PROSITE" id="PS51385">
    <property type="entry name" value="YJEF_N"/>
    <property type="match status" value="1"/>
</dbReference>
<comment type="function">
    <text evidence="12">Catalyzes the epimerization of the S- and R-forms of NAD(P)HX, a damaged form of NAD(P)H that is a result of enzymatic or heat-dependent hydration. This is a prerequisite for the S-specific NAD(P)H-hydrate dehydratase to allow the repair of both epimers of NAD(P)HX.</text>
</comment>
<dbReference type="GO" id="GO:0046496">
    <property type="term" value="P:nicotinamide nucleotide metabolic process"/>
    <property type="evidence" value="ECO:0007669"/>
    <property type="project" value="UniProtKB-UniRule"/>
</dbReference>
<evidence type="ECO:0000313" key="17">
    <source>
        <dbReference type="Proteomes" id="UP001304970"/>
    </source>
</evidence>
<feature type="domain" description="YjeF C-terminal" evidence="14">
    <location>
        <begin position="258"/>
        <end position="569"/>
    </location>
</feature>
<evidence type="ECO:0000259" key="14">
    <source>
        <dbReference type="PROSITE" id="PS51383"/>
    </source>
</evidence>
<comment type="cofactor">
    <cofactor evidence="11">
        <name>Mg(2+)</name>
        <dbReference type="ChEBI" id="CHEBI:18420"/>
    </cofactor>
</comment>
<feature type="domain" description="YjeF N-terminal" evidence="15">
    <location>
        <begin position="11"/>
        <end position="256"/>
    </location>
</feature>
<dbReference type="Pfam" id="PF03853">
    <property type="entry name" value="YjeF_N"/>
    <property type="match status" value="1"/>
</dbReference>
<comment type="catalytic activity">
    <reaction evidence="10 11">
        <text>(6S)-NADPHX + ADP = AMP + phosphate + NADPH + H(+)</text>
        <dbReference type="Rhea" id="RHEA:32235"/>
        <dbReference type="ChEBI" id="CHEBI:15378"/>
        <dbReference type="ChEBI" id="CHEBI:43474"/>
        <dbReference type="ChEBI" id="CHEBI:57783"/>
        <dbReference type="ChEBI" id="CHEBI:64076"/>
        <dbReference type="ChEBI" id="CHEBI:456215"/>
        <dbReference type="ChEBI" id="CHEBI:456216"/>
        <dbReference type="EC" id="4.2.1.136"/>
    </reaction>
</comment>
<feature type="binding site" evidence="11">
    <location>
        <position position="360"/>
    </location>
    <ligand>
        <name>(6S)-NADPHX</name>
        <dbReference type="ChEBI" id="CHEBI:64076"/>
    </ligand>
</feature>
<name>A0AA96V715_9EURY</name>
<dbReference type="Gene3D" id="3.40.50.10260">
    <property type="entry name" value="YjeF N-terminal domain"/>
    <property type="match status" value="1"/>
</dbReference>
<dbReference type="GO" id="GO:0110051">
    <property type="term" value="P:metabolite repair"/>
    <property type="evidence" value="ECO:0007669"/>
    <property type="project" value="TreeGrafter"/>
</dbReference>
<dbReference type="Pfam" id="PF01256">
    <property type="entry name" value="Carb_kinase"/>
    <property type="match status" value="2"/>
</dbReference>
<dbReference type="PROSITE" id="PS01049">
    <property type="entry name" value="YJEF_C_1"/>
    <property type="match status" value="1"/>
</dbReference>
<dbReference type="InterPro" id="IPR017953">
    <property type="entry name" value="Carbohydrate_kinase_pred_CS"/>
</dbReference>
<proteinExistence type="inferred from homology"/>
<evidence type="ECO:0000256" key="7">
    <source>
        <dbReference type="ARBA" id="ARBA00023239"/>
    </source>
</evidence>
<feature type="binding site" evidence="11">
    <location>
        <position position="441"/>
    </location>
    <ligand>
        <name>(6S)-NADPHX</name>
        <dbReference type="ChEBI" id="CHEBI:64076"/>
    </ligand>
</feature>
<evidence type="ECO:0000256" key="3">
    <source>
        <dbReference type="ARBA" id="ARBA00022741"/>
    </source>
</evidence>
<feature type="compositionally biased region" description="Acidic residues" evidence="13">
    <location>
        <begin position="608"/>
        <end position="620"/>
    </location>
</feature>
<feature type="binding site" evidence="12">
    <location>
        <begin position="71"/>
        <end position="75"/>
    </location>
    <ligand>
        <name>(6S)-NADPHX</name>
        <dbReference type="ChEBI" id="CHEBI:64076"/>
    </ligand>
</feature>
<dbReference type="EC" id="5.1.99.6" evidence="12"/>
<keyword evidence="7 11" id="KW-0456">Lyase</keyword>
<dbReference type="RefSeq" id="WP_338098260.1">
    <property type="nucleotide sequence ID" value="NZ_CP131061.1"/>
</dbReference>
<comment type="function">
    <text evidence="8">Bifunctional enzyme that catalyzes the epimerization of the S- and R-forms of NAD(P)HX and the dehydration of the S-form of NAD(P)HX at the expense of ADP, which is converted to AMP. This allows the repair of both epimers of NAD(P)HX, a damaged form of NAD(P)H that is a result of enzymatic or heat-dependent hydration.</text>
</comment>
<evidence type="ECO:0000256" key="5">
    <source>
        <dbReference type="ARBA" id="ARBA00022857"/>
    </source>
</evidence>
<comment type="catalytic activity">
    <reaction evidence="9 11">
        <text>(6S)-NADHX + ADP = AMP + phosphate + NADH + H(+)</text>
        <dbReference type="Rhea" id="RHEA:32223"/>
        <dbReference type="ChEBI" id="CHEBI:15378"/>
        <dbReference type="ChEBI" id="CHEBI:43474"/>
        <dbReference type="ChEBI" id="CHEBI:57945"/>
        <dbReference type="ChEBI" id="CHEBI:64074"/>
        <dbReference type="ChEBI" id="CHEBI:456215"/>
        <dbReference type="ChEBI" id="CHEBI:456216"/>
        <dbReference type="EC" id="4.2.1.136"/>
    </reaction>
</comment>
<comment type="catalytic activity">
    <reaction evidence="12">
        <text>(6R)-NADPHX = (6S)-NADPHX</text>
        <dbReference type="Rhea" id="RHEA:32227"/>
        <dbReference type="ChEBI" id="CHEBI:64076"/>
        <dbReference type="ChEBI" id="CHEBI:64077"/>
        <dbReference type="EC" id="5.1.99.6"/>
    </reaction>
</comment>
<dbReference type="GO" id="GO:0046872">
    <property type="term" value="F:metal ion binding"/>
    <property type="evidence" value="ECO:0007669"/>
    <property type="project" value="UniProtKB-KW"/>
</dbReference>
<dbReference type="InterPro" id="IPR036652">
    <property type="entry name" value="YjeF_N_dom_sf"/>
</dbReference>
<feature type="compositionally biased region" description="Basic and acidic residues" evidence="13">
    <location>
        <begin position="407"/>
        <end position="430"/>
    </location>
</feature>
<keyword evidence="17" id="KW-1185">Reference proteome</keyword>
<evidence type="ECO:0000256" key="4">
    <source>
        <dbReference type="ARBA" id="ARBA00022840"/>
    </source>
</evidence>
<reference evidence="16 17" key="1">
    <citation type="submission" date="2023-07" db="EMBL/GenBank/DDBJ databases">
        <title>Closed genome sequence of Methanosarcinaceae archaeon Am2.</title>
        <authorList>
            <person name="Poehlein A."/>
            <person name="Protasov E."/>
            <person name="Platt K."/>
            <person name="Reeh H."/>
            <person name="Daniel R."/>
            <person name="Brune A."/>
        </authorList>
    </citation>
    <scope>NUCLEOTIDE SEQUENCE [LARGE SCALE GENOMIC DNA]</scope>
    <source>
        <strain evidence="16 17">Am2</strain>
    </source>
</reference>
<comment type="subunit">
    <text evidence="11">Homotetramer.</text>
</comment>
<evidence type="ECO:0000256" key="12">
    <source>
        <dbReference type="HAMAP-Rule" id="MF_01966"/>
    </source>
</evidence>
<accession>A0AA96V715</accession>
<dbReference type="Proteomes" id="UP001304970">
    <property type="component" value="Chromosome"/>
</dbReference>
<evidence type="ECO:0000313" key="16">
    <source>
        <dbReference type="EMBL" id="WNY26745.1"/>
    </source>
</evidence>
<comment type="caution">
    <text evidence="11">Lacks conserved residue(s) required for the propagation of feature annotation.</text>
</comment>
<keyword evidence="6 11" id="KW-0520">NAD</keyword>
<feature type="binding site" evidence="12">
    <location>
        <position position="192"/>
    </location>
    <ligand>
        <name>(6S)-NADPHX</name>
        <dbReference type="ChEBI" id="CHEBI:64076"/>
    </ligand>
</feature>
<organism evidence="16 17">
    <name type="scientific">Methanolapillus ohkumae</name>
    <dbReference type="NCBI Taxonomy" id="3028298"/>
    <lineage>
        <taxon>Archaea</taxon>
        <taxon>Methanobacteriati</taxon>
        <taxon>Methanobacteriota</taxon>
        <taxon>Stenosarchaea group</taxon>
        <taxon>Methanomicrobia</taxon>
        <taxon>Methanosarcinales</taxon>
        <taxon>Methanosarcinaceae</taxon>
        <taxon>Methanolapillus</taxon>
    </lineage>
</organism>
<dbReference type="PANTHER" id="PTHR12592:SF0">
    <property type="entry name" value="ATP-DEPENDENT (S)-NAD(P)H-HYDRATE DEHYDRATASE"/>
    <property type="match status" value="1"/>
</dbReference>
<dbReference type="EMBL" id="CP131061">
    <property type="protein sequence ID" value="WNY26745.1"/>
    <property type="molecule type" value="Genomic_DNA"/>
</dbReference>
<dbReference type="InterPro" id="IPR029056">
    <property type="entry name" value="Ribokinase-like"/>
</dbReference>
<dbReference type="CDD" id="cd01171">
    <property type="entry name" value="YXKO-related"/>
    <property type="match status" value="1"/>
</dbReference>
<dbReference type="AlphaFoldDB" id="A0AA96V715"/>
<comment type="function">
    <text evidence="11">Catalyzes the dehydration of the S-form of NAD(P)HX at the expense of ADP, which is converted to AMP. Together with NAD(P)HX epimerase, which catalyzes the epimerization of the S- and R-forms, the enzyme allows the repair of both epimers of NAD(P)HX, a damaged form of NAD(P)H that is a result of enzymatic or heat-dependent hydration.</text>
</comment>
<dbReference type="InterPro" id="IPR000631">
    <property type="entry name" value="CARKD"/>
</dbReference>
<comment type="similarity">
    <text evidence="1">In the N-terminal section; belongs to the NnrE/AIBP family.</text>
</comment>
<feature type="binding site" evidence="12">
    <location>
        <position position="155"/>
    </location>
    <ligand>
        <name>K(+)</name>
        <dbReference type="ChEBI" id="CHEBI:29103"/>
    </ligand>
</feature>